<dbReference type="EMBL" id="WQLW01000014">
    <property type="protein sequence ID" value="MVO10636.1"/>
    <property type="molecule type" value="Genomic_DNA"/>
</dbReference>
<keyword evidence="4" id="KW-0378">Hydrolase</keyword>
<gene>
    <name evidence="7" type="ORF">GOQ30_15790</name>
</gene>
<keyword evidence="2" id="KW-0645">Protease</keyword>
<name>A0A6I4IUU5_9FLAO</name>
<evidence type="ECO:0000256" key="1">
    <source>
        <dbReference type="ARBA" id="ARBA00001947"/>
    </source>
</evidence>
<dbReference type="CDD" id="cd11375">
    <property type="entry name" value="Peptidase_M54"/>
    <property type="match status" value="1"/>
</dbReference>
<evidence type="ECO:0008006" key="9">
    <source>
        <dbReference type="Google" id="ProtNLM"/>
    </source>
</evidence>
<dbReference type="GO" id="GO:0046872">
    <property type="term" value="F:metal ion binding"/>
    <property type="evidence" value="ECO:0007669"/>
    <property type="project" value="UniProtKB-KW"/>
</dbReference>
<dbReference type="InterPro" id="IPR012962">
    <property type="entry name" value="Pept_M54_archaemetzincn"/>
</dbReference>
<comment type="cofactor">
    <cofactor evidence="1">
        <name>Zn(2+)</name>
        <dbReference type="ChEBI" id="CHEBI:29105"/>
    </cofactor>
</comment>
<protein>
    <recommendedName>
        <fullName evidence="9">Zn-dependent protease</fullName>
    </recommendedName>
</protein>
<dbReference type="GO" id="GO:0006508">
    <property type="term" value="P:proteolysis"/>
    <property type="evidence" value="ECO:0007669"/>
    <property type="project" value="UniProtKB-KW"/>
</dbReference>
<evidence type="ECO:0000256" key="5">
    <source>
        <dbReference type="ARBA" id="ARBA00022833"/>
    </source>
</evidence>
<evidence type="ECO:0000256" key="4">
    <source>
        <dbReference type="ARBA" id="ARBA00022801"/>
    </source>
</evidence>
<dbReference type="Proteomes" id="UP000431264">
    <property type="component" value="Unassembled WGS sequence"/>
</dbReference>
<keyword evidence="3" id="KW-0479">Metal-binding</keyword>
<dbReference type="AlphaFoldDB" id="A0A6I4IUU5"/>
<accession>A0A6I4IUU5</accession>
<evidence type="ECO:0000256" key="3">
    <source>
        <dbReference type="ARBA" id="ARBA00022723"/>
    </source>
</evidence>
<evidence type="ECO:0000313" key="7">
    <source>
        <dbReference type="EMBL" id="MVO10636.1"/>
    </source>
</evidence>
<dbReference type="RefSeq" id="WP_140999062.1">
    <property type="nucleotide sequence ID" value="NZ_VDCZ01000014.1"/>
</dbReference>
<reference evidence="8" key="1">
    <citation type="submission" date="2019-05" db="EMBL/GenBank/DDBJ databases">
        <title>Flavobacterium profundi sp. nov., isolated from a deep-sea seamount.</title>
        <authorList>
            <person name="Zhang D.-C."/>
        </authorList>
    </citation>
    <scope>NUCLEOTIDE SEQUENCE [LARGE SCALE GENOMIC DNA]</scope>
    <source>
        <strain evidence="8">TP390</strain>
    </source>
</reference>
<dbReference type="PROSITE" id="PS51257">
    <property type="entry name" value="PROKAR_LIPOPROTEIN"/>
    <property type="match status" value="1"/>
</dbReference>
<dbReference type="PANTHER" id="PTHR15910:SF1">
    <property type="entry name" value="ARCHAEMETZINCIN-2"/>
    <property type="match status" value="1"/>
</dbReference>
<evidence type="ECO:0000313" key="8">
    <source>
        <dbReference type="Proteomes" id="UP000431264"/>
    </source>
</evidence>
<dbReference type="GO" id="GO:0008237">
    <property type="term" value="F:metallopeptidase activity"/>
    <property type="evidence" value="ECO:0007669"/>
    <property type="project" value="UniProtKB-KW"/>
</dbReference>
<dbReference type="Gene3D" id="3.40.390.10">
    <property type="entry name" value="Collagenase (Catalytic Domain)"/>
    <property type="match status" value="1"/>
</dbReference>
<comment type="caution">
    <text evidence="7">The sequence shown here is derived from an EMBL/GenBank/DDBJ whole genome shotgun (WGS) entry which is preliminary data.</text>
</comment>
<dbReference type="InterPro" id="IPR024079">
    <property type="entry name" value="MetalloPept_cat_dom_sf"/>
</dbReference>
<evidence type="ECO:0000256" key="6">
    <source>
        <dbReference type="ARBA" id="ARBA00023049"/>
    </source>
</evidence>
<keyword evidence="5" id="KW-0862">Zinc</keyword>
<proteinExistence type="predicted"/>
<dbReference type="Pfam" id="PF07998">
    <property type="entry name" value="Peptidase_M54"/>
    <property type="match status" value="1"/>
</dbReference>
<dbReference type="PANTHER" id="PTHR15910">
    <property type="entry name" value="ARCHAEMETZINCIN"/>
    <property type="match status" value="1"/>
</dbReference>
<keyword evidence="6" id="KW-0482">Metalloprotease</keyword>
<evidence type="ECO:0000256" key="2">
    <source>
        <dbReference type="ARBA" id="ARBA00022670"/>
    </source>
</evidence>
<dbReference type="OrthoDB" id="9784246at2"/>
<keyword evidence="8" id="KW-1185">Reference proteome</keyword>
<sequence>MKLFLSVILLLFLFSCSKKEESSTTKKSKAISNKIDFKLPNYEELVLLNEPLPEPQSGDWLSVHDENGQTFQQYIANKNLIISTSKKNKIYIQPIGSFTAWEKKIIDWNIEYIRLFFGLETIQLQPISESEIPSKEQRTHFGNHQLNASYIINTLLPSKMPKDGIVVMALTAKDLYPNPKWNFVFGLASYEKRTAVSSISRYSEGGLDASTYPLCLRRIIKTSSHEISHMFTLAHCIEAKCLMNGVNNLVEGDSRPNALCSVCLTKLSWNLKFQDVDRLDALIYFMKKHKLEYDAAILEKQRAVLAK</sequence>
<organism evidence="7 8">
    <name type="scientific">Flavobacterium profundi</name>
    <dbReference type="NCBI Taxonomy" id="1774945"/>
    <lineage>
        <taxon>Bacteria</taxon>
        <taxon>Pseudomonadati</taxon>
        <taxon>Bacteroidota</taxon>
        <taxon>Flavobacteriia</taxon>
        <taxon>Flavobacteriales</taxon>
        <taxon>Flavobacteriaceae</taxon>
        <taxon>Flavobacterium</taxon>
    </lineage>
</organism>